<comment type="caution">
    <text evidence="1">The sequence shown here is derived from an EMBL/GenBank/DDBJ whole genome shotgun (WGS) entry which is preliminary data.</text>
</comment>
<keyword evidence="2" id="KW-1185">Reference proteome</keyword>
<reference evidence="1 2" key="1">
    <citation type="journal article" date="2017" name="Genome Biol. Evol.">
        <title>Phytophthora megakarya and P. palmivora, closely related causal agents of cacao black pod rot, underwent increases in genome sizes and gene numbers by different mechanisms.</title>
        <authorList>
            <person name="Ali S.S."/>
            <person name="Shao J."/>
            <person name="Lary D.J."/>
            <person name="Kronmiller B."/>
            <person name="Shen D."/>
            <person name="Strem M.D."/>
            <person name="Amoako-Attah I."/>
            <person name="Akrofi A.Y."/>
            <person name="Begoude B.A."/>
            <person name="Ten Hoopen G.M."/>
            <person name="Coulibaly K."/>
            <person name="Kebe B.I."/>
            <person name="Melnick R.L."/>
            <person name="Guiltinan M.J."/>
            <person name="Tyler B.M."/>
            <person name="Meinhardt L.W."/>
            <person name="Bailey B.A."/>
        </authorList>
    </citation>
    <scope>NUCLEOTIDE SEQUENCE [LARGE SCALE GENOMIC DNA]</scope>
    <source>
        <strain evidence="2">sbr112.9</strain>
    </source>
</reference>
<evidence type="ECO:0000313" key="1">
    <source>
        <dbReference type="EMBL" id="POM81848.1"/>
    </source>
</evidence>
<dbReference type="EMBL" id="NCKW01000009">
    <property type="protein sequence ID" value="POM81848.1"/>
    <property type="molecule type" value="Genomic_DNA"/>
</dbReference>
<dbReference type="OrthoDB" id="127997at2759"/>
<proteinExistence type="predicted"/>
<gene>
    <name evidence="1" type="ORF">PHPALM_119</name>
</gene>
<organism evidence="1 2">
    <name type="scientific">Phytophthora palmivora</name>
    <dbReference type="NCBI Taxonomy" id="4796"/>
    <lineage>
        <taxon>Eukaryota</taxon>
        <taxon>Sar</taxon>
        <taxon>Stramenopiles</taxon>
        <taxon>Oomycota</taxon>
        <taxon>Peronosporomycetes</taxon>
        <taxon>Peronosporales</taxon>
        <taxon>Peronosporaceae</taxon>
        <taxon>Phytophthora</taxon>
    </lineage>
</organism>
<accession>A0A2P4YVL3</accession>
<dbReference type="Proteomes" id="UP000237271">
    <property type="component" value="Unassembled WGS sequence"/>
</dbReference>
<protein>
    <submittedName>
        <fullName evidence="1">Uncharacterized protein</fullName>
    </submittedName>
</protein>
<name>A0A2P4YVL3_9STRA</name>
<sequence length="118" mass="13396">MSKGFVDMLTVILHDKIGGPGIKYVQQTIKGLGAAIVSRTNNPLEHFNREINAVCTAPHRSLPSFVGMIHERLMRYFNQIDDMAKYRSKKRRRRTLRTINLPLPIDLDGSMDAATSDR</sequence>
<evidence type="ECO:0000313" key="2">
    <source>
        <dbReference type="Proteomes" id="UP000237271"/>
    </source>
</evidence>
<dbReference type="AlphaFoldDB" id="A0A2P4YVL3"/>